<dbReference type="Proteomes" id="UP001305815">
    <property type="component" value="Chromosome"/>
</dbReference>
<protein>
    <submittedName>
        <fullName evidence="1">Uncharacterized protein</fullName>
    </submittedName>
</protein>
<dbReference type="RefSeq" id="WP_157888449.1">
    <property type="nucleotide sequence ID" value="NZ_AP024845.1"/>
</dbReference>
<evidence type="ECO:0000313" key="1">
    <source>
        <dbReference type="EMBL" id="BDZ76465.1"/>
    </source>
</evidence>
<evidence type="ECO:0000313" key="2">
    <source>
        <dbReference type="Proteomes" id="UP001305815"/>
    </source>
</evidence>
<gene>
    <name evidence="1" type="ORF">Lac1_06480</name>
</gene>
<dbReference type="EMBL" id="AP027742">
    <property type="protein sequence ID" value="BDZ76465.1"/>
    <property type="molecule type" value="Genomic_DNA"/>
</dbReference>
<proteinExistence type="predicted"/>
<name>A0ABN6Z006_9FIRM</name>
<keyword evidence="2" id="KW-1185">Reference proteome</keyword>
<reference evidence="2" key="1">
    <citation type="journal article" date="2023" name="Int. J. Syst. Evol. Microbiol.">
        <title>Claveliimonas bilis gen. nov., sp. nov., deoxycholic acid-producing bacteria isolated from human faeces, and reclassification of Sellimonas monacensis Zenner et al. 2021 as Claveliimonas monacensis comb. nov.</title>
        <authorList>
            <person name="Hisatomi A."/>
            <person name="Kastawa N.W.E.P.G."/>
            <person name="Song I."/>
            <person name="Ohkuma M."/>
            <person name="Fukiya S."/>
            <person name="Sakamoto M."/>
        </authorList>
    </citation>
    <scope>NUCLEOTIDE SEQUENCE [LARGE SCALE GENOMIC DNA]</scope>
    <source>
        <strain evidence="2">12BBH14</strain>
    </source>
</reference>
<accession>A0ABN6Z006</accession>
<organism evidence="1 2">
    <name type="scientific">Claveliimonas bilis</name>
    <dbReference type="NCBI Taxonomy" id="3028070"/>
    <lineage>
        <taxon>Bacteria</taxon>
        <taxon>Bacillati</taxon>
        <taxon>Bacillota</taxon>
        <taxon>Clostridia</taxon>
        <taxon>Lachnospirales</taxon>
        <taxon>Lachnospiraceae</taxon>
        <taxon>Claveliimonas</taxon>
    </lineage>
</organism>
<sequence>MTLFDKKVFTGWYRDKACTAGPVTGLKILEELKERPVREAPYAPMDLYAKWETQES</sequence>